<sequence length="145" mass="16779">MESISVNPLTPRPWKHQSSYPLDQILFDINWYLQCKRSFISLKGTRCGTLYHGQRKDQSLAPSWCSGTSLMNSEQSLGTRLCWWFKATIKKRELIMKKPLHLLQLARIEAIRILVAFATHMKIKLCQMDVKSAFLNGTLKKRLLG</sequence>
<dbReference type="EMBL" id="GISG01079659">
    <property type="protein sequence ID" value="MBA4631828.1"/>
    <property type="molecule type" value="Transcribed_RNA"/>
</dbReference>
<reference evidence="1" key="1">
    <citation type="journal article" date="2013" name="J. Plant Res.">
        <title>Effect of fungi and light on seed germination of three Opuntia species from semiarid lands of central Mexico.</title>
        <authorList>
            <person name="Delgado-Sanchez P."/>
            <person name="Jimenez-Bremont J.F."/>
            <person name="Guerrero-Gonzalez Mde L."/>
            <person name="Flores J."/>
        </authorList>
    </citation>
    <scope>NUCLEOTIDE SEQUENCE</scope>
    <source>
        <tissue evidence="1">Cladode</tissue>
    </source>
</reference>
<reference evidence="1" key="2">
    <citation type="submission" date="2020-07" db="EMBL/GenBank/DDBJ databases">
        <authorList>
            <person name="Vera ALvarez R."/>
            <person name="Arias-Moreno D.M."/>
            <person name="Jimenez-Jacinto V."/>
            <person name="Jimenez-Bremont J.F."/>
            <person name="Swaminathan K."/>
            <person name="Moose S.P."/>
            <person name="Guerrero-Gonzalez M.L."/>
            <person name="Marino-Ramirez L."/>
            <person name="Landsman D."/>
            <person name="Rodriguez-Kessler M."/>
            <person name="Delgado-Sanchez P."/>
        </authorList>
    </citation>
    <scope>NUCLEOTIDE SEQUENCE</scope>
    <source>
        <tissue evidence="1">Cladode</tissue>
    </source>
</reference>
<name>A0A7C9D7X9_OPUST</name>
<accession>A0A7C9D7X9</accession>
<proteinExistence type="predicted"/>
<evidence type="ECO:0000313" key="1">
    <source>
        <dbReference type="EMBL" id="MBA4631828.1"/>
    </source>
</evidence>
<protein>
    <recommendedName>
        <fullName evidence="2">Reverse transcriptase Ty1/copia-type domain-containing protein</fullName>
    </recommendedName>
</protein>
<evidence type="ECO:0008006" key="2">
    <source>
        <dbReference type="Google" id="ProtNLM"/>
    </source>
</evidence>
<dbReference type="AlphaFoldDB" id="A0A7C9D7X9"/>
<organism evidence="1">
    <name type="scientific">Opuntia streptacantha</name>
    <name type="common">Prickly pear cactus</name>
    <name type="synonym">Opuntia cardona</name>
    <dbReference type="NCBI Taxonomy" id="393608"/>
    <lineage>
        <taxon>Eukaryota</taxon>
        <taxon>Viridiplantae</taxon>
        <taxon>Streptophyta</taxon>
        <taxon>Embryophyta</taxon>
        <taxon>Tracheophyta</taxon>
        <taxon>Spermatophyta</taxon>
        <taxon>Magnoliopsida</taxon>
        <taxon>eudicotyledons</taxon>
        <taxon>Gunneridae</taxon>
        <taxon>Pentapetalae</taxon>
        <taxon>Caryophyllales</taxon>
        <taxon>Cactineae</taxon>
        <taxon>Cactaceae</taxon>
        <taxon>Opuntioideae</taxon>
        <taxon>Opuntia</taxon>
    </lineage>
</organism>